<dbReference type="AlphaFoldDB" id="A0A2M4DIE7"/>
<protein>
    <submittedName>
        <fullName evidence="2">Putative secreted protein</fullName>
    </submittedName>
</protein>
<evidence type="ECO:0000256" key="1">
    <source>
        <dbReference type="SAM" id="SignalP"/>
    </source>
</evidence>
<sequence>MAQVKRVATLVTLLLVPLAVVLQQHPAVAKTASGRFVAPDQRAGIFGEVLRHGRRHVDGLGWTATVDGRIGRQLNGDRFDGRVRAR</sequence>
<organism evidence="2">
    <name type="scientific">Anopheles darlingi</name>
    <name type="common">Mosquito</name>
    <dbReference type="NCBI Taxonomy" id="43151"/>
    <lineage>
        <taxon>Eukaryota</taxon>
        <taxon>Metazoa</taxon>
        <taxon>Ecdysozoa</taxon>
        <taxon>Arthropoda</taxon>
        <taxon>Hexapoda</taxon>
        <taxon>Insecta</taxon>
        <taxon>Pterygota</taxon>
        <taxon>Neoptera</taxon>
        <taxon>Endopterygota</taxon>
        <taxon>Diptera</taxon>
        <taxon>Nematocera</taxon>
        <taxon>Culicoidea</taxon>
        <taxon>Culicidae</taxon>
        <taxon>Anophelinae</taxon>
        <taxon>Anopheles</taxon>
    </lineage>
</organism>
<feature type="chain" id="PRO_5014636896" evidence="1">
    <location>
        <begin position="24"/>
        <end position="86"/>
    </location>
</feature>
<evidence type="ECO:0000313" key="2">
    <source>
        <dbReference type="EMBL" id="MBW77326.1"/>
    </source>
</evidence>
<keyword evidence="1" id="KW-0732">Signal</keyword>
<accession>A0A2M4DIE7</accession>
<dbReference type="EMBL" id="GGFL01013148">
    <property type="protein sequence ID" value="MBW77326.1"/>
    <property type="molecule type" value="Transcribed_RNA"/>
</dbReference>
<proteinExistence type="predicted"/>
<reference evidence="2" key="1">
    <citation type="submission" date="2018-01" db="EMBL/GenBank/DDBJ databases">
        <title>An insight into the sialome of Amazonian anophelines.</title>
        <authorList>
            <person name="Ribeiro J.M."/>
            <person name="Scarpassa V."/>
            <person name="Calvo E."/>
        </authorList>
    </citation>
    <scope>NUCLEOTIDE SEQUENCE</scope>
</reference>
<feature type="signal peptide" evidence="1">
    <location>
        <begin position="1"/>
        <end position="23"/>
    </location>
</feature>
<name>A0A2M4DIE7_ANODA</name>